<accession>A0A9P3UMY1</accession>
<name>A0A9P3UMY1_LYOSH</name>
<protein>
    <submittedName>
        <fullName evidence="1">Uncharacterized protein</fullName>
    </submittedName>
</protein>
<proteinExistence type="predicted"/>
<gene>
    <name evidence="1" type="ORF">LshimejAT787_0602600</name>
</gene>
<reference evidence="1" key="1">
    <citation type="submission" date="2022-07" db="EMBL/GenBank/DDBJ databases">
        <title>The genome of Lyophyllum shimeji provides insight into the initial evolution of ectomycorrhizal fungal genome.</title>
        <authorList>
            <person name="Kobayashi Y."/>
            <person name="Shibata T."/>
            <person name="Hirakawa H."/>
            <person name="Shigenobu S."/>
            <person name="Nishiyama T."/>
            <person name="Yamada A."/>
            <person name="Hasebe M."/>
            <person name="Kawaguchi M."/>
        </authorList>
    </citation>
    <scope>NUCLEOTIDE SEQUENCE</scope>
    <source>
        <strain evidence="1">AT787</strain>
    </source>
</reference>
<comment type="caution">
    <text evidence="1">The sequence shown here is derived from an EMBL/GenBank/DDBJ whole genome shotgun (WGS) entry which is preliminary data.</text>
</comment>
<organism evidence="1 2">
    <name type="scientific">Lyophyllum shimeji</name>
    <name type="common">Hon-shimeji</name>
    <name type="synonym">Tricholoma shimeji</name>
    <dbReference type="NCBI Taxonomy" id="47721"/>
    <lineage>
        <taxon>Eukaryota</taxon>
        <taxon>Fungi</taxon>
        <taxon>Dikarya</taxon>
        <taxon>Basidiomycota</taxon>
        <taxon>Agaricomycotina</taxon>
        <taxon>Agaricomycetes</taxon>
        <taxon>Agaricomycetidae</taxon>
        <taxon>Agaricales</taxon>
        <taxon>Tricholomatineae</taxon>
        <taxon>Lyophyllaceae</taxon>
        <taxon>Lyophyllum</taxon>
    </lineage>
</organism>
<dbReference type="AlphaFoldDB" id="A0A9P3UMY1"/>
<keyword evidence="2" id="KW-1185">Reference proteome</keyword>
<evidence type="ECO:0000313" key="1">
    <source>
        <dbReference type="EMBL" id="GLB39098.1"/>
    </source>
</evidence>
<dbReference type="EMBL" id="BRPK01000006">
    <property type="protein sequence ID" value="GLB39098.1"/>
    <property type="molecule type" value="Genomic_DNA"/>
</dbReference>
<dbReference type="Proteomes" id="UP001063166">
    <property type="component" value="Unassembled WGS sequence"/>
</dbReference>
<sequence>MPLVLSVVSEGEDPSCTTQIYDRNHTPTTLLKLPKICSGMHPSYLVVASRRDLVYIAHFISQDPGGWLDKFTHTEAITQTAPLLFVSTNI</sequence>
<evidence type="ECO:0000313" key="2">
    <source>
        <dbReference type="Proteomes" id="UP001063166"/>
    </source>
</evidence>